<accession>A0A9P5Y2T2</accession>
<sequence>MYLSEDANSSNYGEVCFPSTQRLVERSNHTPSWGCAGIAGSLQLSVRPFDSQGPQRLVDNTPMEPLSSFALWQIEEDQKFYAMFPEARPTNEWPSQSTPSDSLKSGELRLSSGAENWIHASHLATQLNTTIACTEGINSTTQSSLVLIHNTDTPSTDRTHEDYPNAPDSCNTHTIRPISFQHDCVIRRSSHNPTSPQHESIYSPQGISSSHDEYAQNDHVVSSSHLPHHIVPSQQRPILQRVVIPTQEPEPPLMDHLPSPTSSHSSLSPPALPQEPYINQGYSPRTYYPMEPSTYWPMYPQQQVPGLDPHFRHPAHAFVNTGWPLRPPSPRIRLSPLPSKRVLEKKPPLACLFCRGRKIACGPPEPGTTEKTCNQCQRRSIKCEYPSESRRGMRTKKTINNKVNIAGPKVKLGKGPKLKH</sequence>
<feature type="domain" description="Zn(2)-C6 fungal-type" evidence="2">
    <location>
        <begin position="350"/>
        <end position="385"/>
    </location>
</feature>
<comment type="caution">
    <text evidence="3">The sequence shown here is derived from an EMBL/GenBank/DDBJ whole genome shotgun (WGS) entry which is preliminary data.</text>
</comment>
<dbReference type="InterPro" id="IPR001138">
    <property type="entry name" value="Zn2Cys6_DnaBD"/>
</dbReference>
<dbReference type="Pfam" id="PF00172">
    <property type="entry name" value="Zn_clus"/>
    <property type="match status" value="1"/>
</dbReference>
<dbReference type="SUPFAM" id="SSF57701">
    <property type="entry name" value="Zn2/Cys6 DNA-binding domain"/>
    <property type="match status" value="1"/>
</dbReference>
<feature type="region of interest" description="Disordered" evidence="1">
    <location>
        <begin position="248"/>
        <end position="279"/>
    </location>
</feature>
<dbReference type="PROSITE" id="PS50048">
    <property type="entry name" value="ZN2_CY6_FUNGAL_2"/>
    <property type="match status" value="1"/>
</dbReference>
<keyword evidence="4" id="KW-1185">Reference proteome</keyword>
<dbReference type="PROSITE" id="PS00463">
    <property type="entry name" value="ZN2_CY6_FUNGAL_1"/>
    <property type="match status" value="1"/>
</dbReference>
<evidence type="ECO:0000313" key="3">
    <source>
        <dbReference type="EMBL" id="KAF9461265.1"/>
    </source>
</evidence>
<dbReference type="GO" id="GO:0008270">
    <property type="term" value="F:zinc ion binding"/>
    <property type="evidence" value="ECO:0007669"/>
    <property type="project" value="InterPro"/>
</dbReference>
<proteinExistence type="predicted"/>
<feature type="region of interest" description="Disordered" evidence="1">
    <location>
        <begin position="188"/>
        <end position="211"/>
    </location>
</feature>
<evidence type="ECO:0000256" key="1">
    <source>
        <dbReference type="SAM" id="MobiDB-lite"/>
    </source>
</evidence>
<reference evidence="3" key="1">
    <citation type="submission" date="2020-11" db="EMBL/GenBank/DDBJ databases">
        <authorList>
            <consortium name="DOE Joint Genome Institute"/>
            <person name="Ahrendt S."/>
            <person name="Riley R."/>
            <person name="Andreopoulos W."/>
            <person name="Labutti K."/>
            <person name="Pangilinan J."/>
            <person name="Ruiz-Duenas F.J."/>
            <person name="Barrasa J.M."/>
            <person name="Sanchez-Garcia M."/>
            <person name="Camarero S."/>
            <person name="Miyauchi S."/>
            <person name="Serrano A."/>
            <person name="Linde D."/>
            <person name="Babiker R."/>
            <person name="Drula E."/>
            <person name="Ayuso-Fernandez I."/>
            <person name="Pacheco R."/>
            <person name="Padilla G."/>
            <person name="Ferreira P."/>
            <person name="Barriuso J."/>
            <person name="Kellner H."/>
            <person name="Castanera R."/>
            <person name="Alfaro M."/>
            <person name="Ramirez L."/>
            <person name="Pisabarro A.G."/>
            <person name="Kuo A."/>
            <person name="Tritt A."/>
            <person name="Lipzen A."/>
            <person name="He G."/>
            <person name="Yan M."/>
            <person name="Ng V."/>
            <person name="Cullen D."/>
            <person name="Martin F."/>
            <person name="Rosso M.-N."/>
            <person name="Henrissat B."/>
            <person name="Hibbett D."/>
            <person name="Martinez A.T."/>
            <person name="Grigoriev I.V."/>
        </authorList>
    </citation>
    <scope>NUCLEOTIDE SEQUENCE</scope>
    <source>
        <strain evidence="3">CBS 247.69</strain>
    </source>
</reference>
<feature type="compositionally biased region" description="Polar residues" evidence="1">
    <location>
        <begin position="191"/>
        <end position="209"/>
    </location>
</feature>
<dbReference type="AlphaFoldDB" id="A0A9P5Y2T2"/>
<protein>
    <recommendedName>
        <fullName evidence="2">Zn(2)-C6 fungal-type domain-containing protein</fullName>
    </recommendedName>
</protein>
<feature type="compositionally biased region" description="Low complexity" evidence="1">
    <location>
        <begin position="257"/>
        <end position="269"/>
    </location>
</feature>
<name>A0A9P5Y2T2_9AGAR</name>
<gene>
    <name evidence="3" type="ORF">BDZ94DRAFT_1264049</name>
</gene>
<organism evidence="3 4">
    <name type="scientific">Collybia nuda</name>
    <dbReference type="NCBI Taxonomy" id="64659"/>
    <lineage>
        <taxon>Eukaryota</taxon>
        <taxon>Fungi</taxon>
        <taxon>Dikarya</taxon>
        <taxon>Basidiomycota</taxon>
        <taxon>Agaricomycotina</taxon>
        <taxon>Agaricomycetes</taxon>
        <taxon>Agaricomycetidae</taxon>
        <taxon>Agaricales</taxon>
        <taxon>Tricholomatineae</taxon>
        <taxon>Clitocybaceae</taxon>
        <taxon>Collybia</taxon>
    </lineage>
</organism>
<dbReference type="Gene3D" id="4.10.240.10">
    <property type="entry name" value="Zn(2)-C6 fungal-type DNA-binding domain"/>
    <property type="match status" value="1"/>
</dbReference>
<dbReference type="InterPro" id="IPR036864">
    <property type="entry name" value="Zn2-C6_fun-type_DNA-bd_sf"/>
</dbReference>
<dbReference type="GO" id="GO:0000981">
    <property type="term" value="F:DNA-binding transcription factor activity, RNA polymerase II-specific"/>
    <property type="evidence" value="ECO:0007669"/>
    <property type="project" value="InterPro"/>
</dbReference>
<dbReference type="Proteomes" id="UP000807353">
    <property type="component" value="Unassembled WGS sequence"/>
</dbReference>
<dbReference type="EMBL" id="MU150286">
    <property type="protein sequence ID" value="KAF9461265.1"/>
    <property type="molecule type" value="Genomic_DNA"/>
</dbReference>
<evidence type="ECO:0000259" key="2">
    <source>
        <dbReference type="PROSITE" id="PS50048"/>
    </source>
</evidence>
<evidence type="ECO:0000313" key="4">
    <source>
        <dbReference type="Proteomes" id="UP000807353"/>
    </source>
</evidence>
<dbReference type="OrthoDB" id="39175at2759"/>
<dbReference type="CDD" id="cd00067">
    <property type="entry name" value="GAL4"/>
    <property type="match status" value="1"/>
</dbReference>
<dbReference type="SMART" id="SM00066">
    <property type="entry name" value="GAL4"/>
    <property type="match status" value="1"/>
</dbReference>